<proteinExistence type="predicted"/>
<name>A0A399RVR1_9BACT</name>
<comment type="caution">
    <text evidence="2">The sequence shown here is derived from an EMBL/GenBank/DDBJ whole genome shotgun (WGS) entry which is preliminary data.</text>
</comment>
<sequence length="69" mass="8328">MDYDVINNRDLQVVASTVKTYMRHGWVPKGELLEQKGNYMQEMQRHPLNTNQQKQKALRQKSWIPWQKN</sequence>
<evidence type="ECO:0000256" key="1">
    <source>
        <dbReference type="SAM" id="MobiDB-lite"/>
    </source>
</evidence>
<organism evidence="2 3">
    <name type="scientific">Pontibacter oryzae</name>
    <dbReference type="NCBI Taxonomy" id="2304593"/>
    <lineage>
        <taxon>Bacteria</taxon>
        <taxon>Pseudomonadati</taxon>
        <taxon>Bacteroidota</taxon>
        <taxon>Cytophagia</taxon>
        <taxon>Cytophagales</taxon>
        <taxon>Hymenobacteraceae</taxon>
        <taxon>Pontibacter</taxon>
    </lineage>
</organism>
<protein>
    <recommendedName>
        <fullName evidence="4">DUF1737 domain-containing protein</fullName>
    </recommendedName>
</protein>
<dbReference type="OrthoDB" id="853755at2"/>
<accession>A0A399RVR1</accession>
<feature type="region of interest" description="Disordered" evidence="1">
    <location>
        <begin position="47"/>
        <end position="69"/>
    </location>
</feature>
<dbReference type="AlphaFoldDB" id="A0A399RVR1"/>
<evidence type="ECO:0000313" key="3">
    <source>
        <dbReference type="Proteomes" id="UP000266005"/>
    </source>
</evidence>
<evidence type="ECO:0000313" key="2">
    <source>
        <dbReference type="EMBL" id="RIJ34413.1"/>
    </source>
</evidence>
<reference evidence="3" key="1">
    <citation type="submission" date="2018-08" db="EMBL/GenBank/DDBJ databases">
        <title>Mucilaginibacter sp. MYSH2.</title>
        <authorList>
            <person name="Seo T."/>
        </authorList>
    </citation>
    <scope>NUCLEOTIDE SEQUENCE [LARGE SCALE GENOMIC DNA]</scope>
    <source>
        <strain evidence="3">KIRAN</strain>
    </source>
</reference>
<dbReference type="EMBL" id="QWGE01000005">
    <property type="protein sequence ID" value="RIJ34413.1"/>
    <property type="molecule type" value="Genomic_DNA"/>
</dbReference>
<dbReference type="Proteomes" id="UP000266005">
    <property type="component" value="Unassembled WGS sequence"/>
</dbReference>
<dbReference type="RefSeq" id="WP_119433273.1">
    <property type="nucleotide sequence ID" value="NZ_QWGE01000005.1"/>
</dbReference>
<evidence type="ECO:0008006" key="4">
    <source>
        <dbReference type="Google" id="ProtNLM"/>
    </source>
</evidence>
<keyword evidence="3" id="KW-1185">Reference proteome</keyword>
<gene>
    <name evidence="2" type="ORF">D1627_15975</name>
</gene>